<dbReference type="PROSITE" id="PS00958">
    <property type="entry name" value="TRANSALDOLASE_2"/>
    <property type="match status" value="1"/>
</dbReference>
<keyword evidence="1" id="KW-0704">Schiff base</keyword>
<dbReference type="Gene3D" id="3.20.20.70">
    <property type="entry name" value="Aldolase class I"/>
    <property type="match status" value="1"/>
</dbReference>
<dbReference type="InterPro" id="IPR001585">
    <property type="entry name" value="TAL/FSA"/>
</dbReference>
<dbReference type="SUPFAM" id="SSF51569">
    <property type="entry name" value="Aldolase"/>
    <property type="match status" value="1"/>
</dbReference>
<protein>
    <submittedName>
        <fullName evidence="2">Transaldolase</fullName>
    </submittedName>
</protein>
<evidence type="ECO:0000313" key="3">
    <source>
        <dbReference type="Proteomes" id="UP000581206"/>
    </source>
</evidence>
<proteinExistence type="predicted"/>
<dbReference type="InterPro" id="IPR018225">
    <property type="entry name" value="Transaldolase_AS"/>
</dbReference>
<organism evidence="2 3">
    <name type="scientific">Cellulomonas denverensis</name>
    <dbReference type="NCBI Taxonomy" id="264297"/>
    <lineage>
        <taxon>Bacteria</taxon>
        <taxon>Bacillati</taxon>
        <taxon>Actinomycetota</taxon>
        <taxon>Actinomycetes</taxon>
        <taxon>Micrococcales</taxon>
        <taxon>Cellulomonadaceae</taxon>
        <taxon>Cellulomonas</taxon>
    </lineage>
</organism>
<evidence type="ECO:0000313" key="2">
    <source>
        <dbReference type="EMBL" id="NKY22142.1"/>
    </source>
</evidence>
<sequence length="214" mass="22590">MRLYLDSADRDDLAPLLDTGLFTGVTTNPLILQRGGVRLAQVPELVRWLLDRGTAEVFVQTTGSEVDDLVAEAHELRRLSDRLVVKIPATVAGLSATRRLADQDVPVLVTAVYHAQQAITAAAAGARWIAPYLGRMTEQGRDGHGQIAQMQQILAGTGTEVLAASLRAADDVRRLALAGVAAVTVGAPVARALLAEPLTDAAVADFDRAVAALV</sequence>
<dbReference type="InterPro" id="IPR013785">
    <property type="entry name" value="Aldolase_TIM"/>
</dbReference>
<dbReference type="GO" id="GO:0005975">
    <property type="term" value="P:carbohydrate metabolic process"/>
    <property type="evidence" value="ECO:0007669"/>
    <property type="project" value="InterPro"/>
</dbReference>
<evidence type="ECO:0000256" key="1">
    <source>
        <dbReference type="ARBA" id="ARBA00023270"/>
    </source>
</evidence>
<reference evidence="2 3" key="1">
    <citation type="submission" date="2020-04" db="EMBL/GenBank/DDBJ databases">
        <title>MicrobeNet Type strains.</title>
        <authorList>
            <person name="Nicholson A.C."/>
        </authorList>
    </citation>
    <scope>NUCLEOTIDE SEQUENCE [LARGE SCALE GENOMIC DNA]</scope>
    <source>
        <strain evidence="2 3">ATCC BAA-788</strain>
    </source>
</reference>
<accession>A0A7X6KTV2</accession>
<name>A0A7X6KTV2_9CELL</name>
<keyword evidence="3" id="KW-1185">Reference proteome</keyword>
<dbReference type="PANTHER" id="PTHR10683:SF40">
    <property type="entry name" value="FRUCTOSE-6-PHOSPHATE ALDOLASE 1-RELATED"/>
    <property type="match status" value="1"/>
</dbReference>
<dbReference type="Proteomes" id="UP000581206">
    <property type="component" value="Unassembled WGS sequence"/>
</dbReference>
<dbReference type="EMBL" id="JAAXOX010000002">
    <property type="protein sequence ID" value="NKY22142.1"/>
    <property type="molecule type" value="Genomic_DNA"/>
</dbReference>
<comment type="caution">
    <text evidence="2">The sequence shown here is derived from an EMBL/GenBank/DDBJ whole genome shotgun (WGS) entry which is preliminary data.</text>
</comment>
<gene>
    <name evidence="2" type="ORF">HGA03_05615</name>
</gene>
<dbReference type="PANTHER" id="PTHR10683">
    <property type="entry name" value="TRANSALDOLASE"/>
    <property type="match status" value="1"/>
</dbReference>
<dbReference type="RefSeq" id="WP_168629245.1">
    <property type="nucleotide sequence ID" value="NZ_BONL01000015.1"/>
</dbReference>
<dbReference type="AlphaFoldDB" id="A0A7X6KTV2"/>
<dbReference type="Pfam" id="PF00923">
    <property type="entry name" value="TAL_FSA"/>
    <property type="match status" value="1"/>
</dbReference>